<dbReference type="Proteomes" id="UP001151760">
    <property type="component" value="Unassembled WGS sequence"/>
</dbReference>
<dbReference type="PANTHER" id="PTHR33067">
    <property type="entry name" value="RNA-DIRECTED DNA POLYMERASE-RELATED"/>
    <property type="match status" value="1"/>
</dbReference>
<dbReference type="InterPro" id="IPR021109">
    <property type="entry name" value="Peptidase_aspartic_dom_sf"/>
</dbReference>
<keyword evidence="3" id="KW-1185">Reference proteome</keyword>
<sequence>MGDENPILTLGDYSKPSYEGYRNTIELPVGNNVVPLRSDTIRLVQNGCLFHGLQSEDPNQHLKDFLKLVDSLDLDGANKERTRMRLFQFSFRDQASNWLERLQAGSINTWEDLTTRFFAQFFPPKRTAKLRNDILMFQQHQGESLSEAWTRFKDLLQKVPHHGIDLWPQAISLPQDVPSTSDCHLIELENQFQCLMEAHLALTQPTQVNKITSSCEICSGPHDTQYCMENPEQAFVAYASSRTDETGGLVSNFMASQEARLPNFESDFKQQQSEMTNKIDTVLKAITDRLAGSLPSDTVKNPKLNTSLILSARSYPMTDPQYSSHPSISINVVLEVLAHAPIYNAMLDKYVKSLELGKNGSTFIQGEIPAKIKDPGLFTLPCRLGDSKPFDTLADLGSCVNIIPIYLFKKLNIGQLEETNHTFGLADRTKSYPVRIIKDVEVHIGKLKLLNDFYIIDMMKDPETPLLVGRGFLATANAVIDCRKAKIAVEEGITWSVFRVKGVDLGAQTPYYARKDFLDCHLLGEWEIARDAKINPFKDVLVFRRMVELLGVIPINLKRNMWESEDLINSPINWNKPPKNEDGAWHAKIRPIDSDREEFTKTLQSIPTTRTLSERESPREIINLDHFYDT</sequence>
<dbReference type="Pfam" id="PF03732">
    <property type="entry name" value="Retrotrans_gag"/>
    <property type="match status" value="1"/>
</dbReference>
<evidence type="ECO:0000259" key="1">
    <source>
        <dbReference type="Pfam" id="PF03732"/>
    </source>
</evidence>
<feature type="domain" description="Retrotransposon gag" evidence="1">
    <location>
        <begin position="85"/>
        <end position="165"/>
    </location>
</feature>
<reference evidence="2" key="1">
    <citation type="journal article" date="2022" name="Int. J. Mol. Sci.">
        <title>Draft Genome of Tanacetum Coccineum: Genomic Comparison of Closely Related Tanacetum-Family Plants.</title>
        <authorList>
            <person name="Yamashiro T."/>
            <person name="Shiraishi A."/>
            <person name="Nakayama K."/>
            <person name="Satake H."/>
        </authorList>
    </citation>
    <scope>NUCLEOTIDE SEQUENCE</scope>
</reference>
<reference evidence="2" key="2">
    <citation type="submission" date="2022-01" db="EMBL/GenBank/DDBJ databases">
        <authorList>
            <person name="Yamashiro T."/>
            <person name="Shiraishi A."/>
            <person name="Satake H."/>
            <person name="Nakayama K."/>
        </authorList>
    </citation>
    <scope>NUCLEOTIDE SEQUENCE</scope>
</reference>
<dbReference type="CDD" id="cd00303">
    <property type="entry name" value="retropepsin_like"/>
    <property type="match status" value="1"/>
</dbReference>
<dbReference type="InterPro" id="IPR005162">
    <property type="entry name" value="Retrotrans_gag_dom"/>
</dbReference>
<evidence type="ECO:0000313" key="3">
    <source>
        <dbReference type="Proteomes" id="UP001151760"/>
    </source>
</evidence>
<comment type="caution">
    <text evidence="2">The sequence shown here is derived from an EMBL/GenBank/DDBJ whole genome shotgun (WGS) entry which is preliminary data.</text>
</comment>
<dbReference type="EMBL" id="BQNB010013178">
    <property type="protein sequence ID" value="GJT12803.1"/>
    <property type="molecule type" value="Genomic_DNA"/>
</dbReference>
<dbReference type="Gene3D" id="2.40.70.10">
    <property type="entry name" value="Acid Proteases"/>
    <property type="match status" value="1"/>
</dbReference>
<protein>
    <submittedName>
        <fullName evidence="2">MAK10-like protein</fullName>
    </submittedName>
</protein>
<gene>
    <name evidence="2" type="ORF">Tco_0859845</name>
</gene>
<evidence type="ECO:0000313" key="2">
    <source>
        <dbReference type="EMBL" id="GJT12803.1"/>
    </source>
</evidence>
<organism evidence="2 3">
    <name type="scientific">Tanacetum coccineum</name>
    <dbReference type="NCBI Taxonomy" id="301880"/>
    <lineage>
        <taxon>Eukaryota</taxon>
        <taxon>Viridiplantae</taxon>
        <taxon>Streptophyta</taxon>
        <taxon>Embryophyta</taxon>
        <taxon>Tracheophyta</taxon>
        <taxon>Spermatophyta</taxon>
        <taxon>Magnoliopsida</taxon>
        <taxon>eudicotyledons</taxon>
        <taxon>Gunneridae</taxon>
        <taxon>Pentapetalae</taxon>
        <taxon>asterids</taxon>
        <taxon>campanulids</taxon>
        <taxon>Asterales</taxon>
        <taxon>Asteraceae</taxon>
        <taxon>Asteroideae</taxon>
        <taxon>Anthemideae</taxon>
        <taxon>Anthemidinae</taxon>
        <taxon>Tanacetum</taxon>
    </lineage>
</organism>
<name>A0ABQ5BE40_9ASTR</name>
<accession>A0ABQ5BE40</accession>
<dbReference type="PANTHER" id="PTHR33067:SF9">
    <property type="entry name" value="RNA-DIRECTED DNA POLYMERASE"/>
    <property type="match status" value="1"/>
</dbReference>
<proteinExistence type="predicted"/>